<comment type="similarity">
    <text evidence="1">Belongs to the dymeclin family.</text>
</comment>
<keyword evidence="6" id="KW-1185">Reference proteome</keyword>
<evidence type="ECO:0000256" key="4">
    <source>
        <dbReference type="ARBA" id="ARBA00023288"/>
    </source>
</evidence>
<dbReference type="PANTHER" id="PTHR12895:SF9">
    <property type="entry name" value="DYMECLIN"/>
    <property type="match status" value="1"/>
</dbReference>
<dbReference type="Proteomes" id="UP000238479">
    <property type="component" value="Chromosome 4"/>
</dbReference>
<gene>
    <name evidence="5" type="ORF">RchiOBHm_Chr4g0393611</name>
</gene>
<reference evidence="5 6" key="1">
    <citation type="journal article" date="2018" name="Nat. Genet.">
        <title>The Rosa genome provides new insights in the design of modern roses.</title>
        <authorList>
            <person name="Bendahmane M."/>
        </authorList>
    </citation>
    <scope>NUCLEOTIDE SEQUENCE [LARGE SCALE GENOMIC DNA]</scope>
    <source>
        <strain evidence="6">cv. Old Blush</strain>
    </source>
</reference>
<dbReference type="Pfam" id="PF09742">
    <property type="entry name" value="Dymeclin"/>
    <property type="match status" value="1"/>
</dbReference>
<dbReference type="PANTHER" id="PTHR12895">
    <property type="entry name" value="DYMECLIN"/>
    <property type="match status" value="1"/>
</dbReference>
<evidence type="ECO:0000256" key="2">
    <source>
        <dbReference type="ARBA" id="ARBA00015736"/>
    </source>
</evidence>
<dbReference type="InterPro" id="IPR019142">
    <property type="entry name" value="Dymeclin"/>
</dbReference>
<dbReference type="GO" id="GO:0005794">
    <property type="term" value="C:Golgi apparatus"/>
    <property type="evidence" value="ECO:0007669"/>
    <property type="project" value="TreeGrafter"/>
</dbReference>
<sequence>MQQCLRLLDKNVLLKGSRYLSDNPYCKALEHATDVEFDRVDTEGNGRSGPVLRYLTDEAAALLLYSLLQGNADYLECVLVRTDLDTLVFDAHPGSVI</sequence>
<keyword evidence="4" id="KW-0449">Lipoprotein</keyword>
<organism evidence="5 6">
    <name type="scientific">Rosa chinensis</name>
    <name type="common">China rose</name>
    <dbReference type="NCBI Taxonomy" id="74649"/>
    <lineage>
        <taxon>Eukaryota</taxon>
        <taxon>Viridiplantae</taxon>
        <taxon>Streptophyta</taxon>
        <taxon>Embryophyta</taxon>
        <taxon>Tracheophyta</taxon>
        <taxon>Spermatophyta</taxon>
        <taxon>Magnoliopsida</taxon>
        <taxon>eudicotyledons</taxon>
        <taxon>Gunneridae</taxon>
        <taxon>Pentapetalae</taxon>
        <taxon>rosids</taxon>
        <taxon>fabids</taxon>
        <taxon>Rosales</taxon>
        <taxon>Rosaceae</taxon>
        <taxon>Rosoideae</taxon>
        <taxon>Rosoideae incertae sedis</taxon>
        <taxon>Rosa</taxon>
    </lineage>
</organism>
<dbReference type="GO" id="GO:0007030">
    <property type="term" value="P:Golgi organization"/>
    <property type="evidence" value="ECO:0007669"/>
    <property type="project" value="TreeGrafter"/>
</dbReference>
<evidence type="ECO:0000313" key="5">
    <source>
        <dbReference type="EMBL" id="PRQ36617.1"/>
    </source>
</evidence>
<evidence type="ECO:0000313" key="6">
    <source>
        <dbReference type="Proteomes" id="UP000238479"/>
    </source>
</evidence>
<name>A0A2P6QR42_ROSCH</name>
<dbReference type="EMBL" id="PDCK01000042">
    <property type="protein sequence ID" value="PRQ36617.1"/>
    <property type="molecule type" value="Genomic_DNA"/>
</dbReference>
<dbReference type="AlphaFoldDB" id="A0A2P6QR42"/>
<accession>A0A2P6QR42</accession>
<evidence type="ECO:0000256" key="3">
    <source>
        <dbReference type="ARBA" id="ARBA00022707"/>
    </source>
</evidence>
<protein>
    <recommendedName>
        <fullName evidence="2">Dymeclin</fullName>
    </recommendedName>
</protein>
<dbReference type="STRING" id="74649.A0A2P6QR42"/>
<comment type="caution">
    <text evidence="5">The sequence shown here is derived from an EMBL/GenBank/DDBJ whole genome shotgun (WGS) entry which is preliminary data.</text>
</comment>
<proteinExistence type="inferred from homology"/>
<evidence type="ECO:0000256" key="1">
    <source>
        <dbReference type="ARBA" id="ARBA00010603"/>
    </source>
</evidence>
<dbReference type="Gramene" id="PRQ36617">
    <property type="protein sequence ID" value="PRQ36617"/>
    <property type="gene ID" value="RchiOBHm_Chr4g0393611"/>
</dbReference>
<keyword evidence="3" id="KW-0519">Myristate</keyword>